<feature type="compositionally biased region" description="Basic and acidic residues" evidence="1">
    <location>
        <begin position="69"/>
        <end position="79"/>
    </location>
</feature>
<name>A0A098LHA7_9BACT</name>
<gene>
    <name evidence="2" type="ORF">MYP_3026</name>
</gene>
<evidence type="ECO:0000256" key="1">
    <source>
        <dbReference type="SAM" id="MobiDB-lite"/>
    </source>
</evidence>
<sequence length="88" mass="10177">MGKLIELNIELISFVILFFTRLINDANLYLQSDSLMSGEVHFFRMAVLKPLVNKLAPICGGKSKSISQRREHYWKDSVRSRPQPGRRN</sequence>
<dbReference type="AlphaFoldDB" id="A0A098LHA7"/>
<proteinExistence type="predicted"/>
<dbReference type="Proteomes" id="UP000030185">
    <property type="component" value="Unassembled WGS sequence"/>
</dbReference>
<evidence type="ECO:0000313" key="3">
    <source>
        <dbReference type="Proteomes" id="UP000030185"/>
    </source>
</evidence>
<accession>A0A098LHA7</accession>
<dbReference type="EMBL" id="BBLT01000006">
    <property type="protein sequence ID" value="GAL85797.1"/>
    <property type="molecule type" value="Genomic_DNA"/>
</dbReference>
<keyword evidence="3" id="KW-1185">Reference proteome</keyword>
<protein>
    <submittedName>
        <fullName evidence="2">Uncharacterized protein</fullName>
    </submittedName>
</protein>
<feature type="region of interest" description="Disordered" evidence="1">
    <location>
        <begin position="69"/>
        <end position="88"/>
    </location>
</feature>
<reference evidence="2 3" key="1">
    <citation type="submission" date="2014-09" db="EMBL/GenBank/DDBJ databases">
        <title>Sporocytophaga myxococcoides PG-01 genome sequencing.</title>
        <authorList>
            <person name="Liu L."/>
            <person name="Gao P.J."/>
            <person name="Chen G.J."/>
            <person name="Wang L.S."/>
        </authorList>
    </citation>
    <scope>NUCLEOTIDE SEQUENCE [LARGE SCALE GENOMIC DNA]</scope>
    <source>
        <strain evidence="2 3">PG-01</strain>
    </source>
</reference>
<evidence type="ECO:0000313" key="2">
    <source>
        <dbReference type="EMBL" id="GAL85797.1"/>
    </source>
</evidence>
<organism evidence="2 3">
    <name type="scientific">Sporocytophaga myxococcoides</name>
    <dbReference type="NCBI Taxonomy" id="153721"/>
    <lineage>
        <taxon>Bacteria</taxon>
        <taxon>Pseudomonadati</taxon>
        <taxon>Bacteroidota</taxon>
        <taxon>Cytophagia</taxon>
        <taxon>Cytophagales</taxon>
        <taxon>Cytophagaceae</taxon>
        <taxon>Sporocytophaga</taxon>
    </lineage>
</organism>
<comment type="caution">
    <text evidence="2">The sequence shown here is derived from an EMBL/GenBank/DDBJ whole genome shotgun (WGS) entry which is preliminary data.</text>
</comment>